<feature type="domain" description="Protein kinase" evidence="10">
    <location>
        <begin position="81"/>
        <end position="400"/>
    </location>
</feature>
<proteinExistence type="inferred from homology"/>
<comment type="similarity">
    <text evidence="8">Belongs to the protein kinase superfamily.</text>
</comment>
<dbReference type="OMA" id="MISGEHY"/>
<dbReference type="SUPFAM" id="SSF56112">
    <property type="entry name" value="Protein kinase-like (PK-like)"/>
    <property type="match status" value="1"/>
</dbReference>
<keyword evidence="5 11" id="KW-0418">Kinase</keyword>
<evidence type="ECO:0000256" key="1">
    <source>
        <dbReference type="ARBA" id="ARBA00012513"/>
    </source>
</evidence>
<dbReference type="EC" id="2.7.11.1" evidence="1"/>
<dbReference type="InParanoid" id="A0A1D6QGQ8"/>
<dbReference type="PROSITE" id="PS00108">
    <property type="entry name" value="PROTEIN_KINASE_ST"/>
    <property type="match status" value="1"/>
</dbReference>
<keyword evidence="2 8" id="KW-0723">Serine/threonine-protein kinase</keyword>
<dbReference type="InterPro" id="IPR000719">
    <property type="entry name" value="Prot_kinase_dom"/>
</dbReference>
<dbReference type="PANTHER" id="PTHR45621">
    <property type="entry name" value="OS01G0588500 PROTEIN-RELATED"/>
    <property type="match status" value="1"/>
</dbReference>
<evidence type="ECO:0000256" key="2">
    <source>
        <dbReference type="ARBA" id="ARBA00022527"/>
    </source>
</evidence>
<reference evidence="11" key="1">
    <citation type="submission" date="2015-12" db="EMBL/GenBank/DDBJ databases">
        <title>Update maize B73 reference genome by single molecule sequencing technologies.</title>
        <authorList>
            <consortium name="Maize Genome Sequencing Project"/>
            <person name="Ware D."/>
        </authorList>
    </citation>
    <scope>NUCLEOTIDE SEQUENCE</scope>
    <source>
        <tissue evidence="11">Seedling</tissue>
    </source>
</reference>
<keyword evidence="6 7" id="KW-0067">ATP-binding</keyword>
<dbReference type="STRING" id="4577.A0A1D6QGQ8"/>
<feature type="binding site" evidence="7">
    <location>
        <position position="116"/>
    </location>
    <ligand>
        <name>ATP</name>
        <dbReference type="ChEBI" id="CHEBI:30616"/>
    </ligand>
</feature>
<dbReference type="InterPro" id="IPR017441">
    <property type="entry name" value="Protein_kinase_ATP_BS"/>
</dbReference>
<dbReference type="PROSITE" id="PS50011">
    <property type="entry name" value="PROTEIN_KINASE_DOM"/>
    <property type="match status" value="1"/>
</dbReference>
<organism evidence="11">
    <name type="scientific">Zea mays</name>
    <name type="common">Maize</name>
    <dbReference type="NCBI Taxonomy" id="4577"/>
    <lineage>
        <taxon>Eukaryota</taxon>
        <taxon>Viridiplantae</taxon>
        <taxon>Streptophyta</taxon>
        <taxon>Embryophyta</taxon>
        <taxon>Tracheophyta</taxon>
        <taxon>Spermatophyta</taxon>
        <taxon>Magnoliopsida</taxon>
        <taxon>Liliopsida</taxon>
        <taxon>Poales</taxon>
        <taxon>Poaceae</taxon>
        <taxon>PACMAD clade</taxon>
        <taxon>Panicoideae</taxon>
        <taxon>Andropogonodae</taxon>
        <taxon>Andropogoneae</taxon>
        <taxon>Tripsacinae</taxon>
        <taxon>Zea</taxon>
    </lineage>
</organism>
<dbReference type="InterPro" id="IPR001245">
    <property type="entry name" value="Ser-Thr/Tyr_kinase_cat_dom"/>
</dbReference>
<dbReference type="SMR" id="A0A1D6QGQ8"/>
<sequence length="448" mass="49980">MGNCGTREENAVVAAHAQVQQLHLLQQPSKNANADRKHTCMSSDISDPSTPRKVEDAKNISIYNDVIAFTLFELETITKSFRVDYVLGEGGFGTVYKGYIDENVRVGLKSLPVAVKVLNKDGHQGHREWLTEVNCLGQLRHPNLVKLIGYCCEDDHRLLVYEFMFRGSLENHLFRKTATPLPWGTRMSIALGAAKGLACLHNAQRPVIYRDFKTSNILLDSVECQSLSSPFSVLSIPSNGNAHMFDIFIFLFPITRRIILPNCLTLASQKMALKTFKTIVSTPWAEITYLYHFMCLSVFECHLTARSDVYSFGVVLLELLTGRKSIDKSRPSREQSLVDWALPKLNDKRRLLQIIDPRLEGQYSARAAHKSCSLAFYCLSQNPKARPLMSDVVETLAPLQQGGGGGSDASSGLPDCRGRRRLTGNSVVHFRAIPNPKCTPVVPACRVR</sequence>
<dbReference type="ExpressionAtlas" id="A0A1D6QGQ8">
    <property type="expression patterns" value="baseline and differential"/>
</dbReference>
<dbReference type="FunFam" id="3.30.200.20:FF:000228">
    <property type="entry name" value="Serine/threonine-protein kinase BIK1"/>
    <property type="match status" value="1"/>
</dbReference>
<evidence type="ECO:0000256" key="5">
    <source>
        <dbReference type="ARBA" id="ARBA00022777"/>
    </source>
</evidence>
<dbReference type="PROSITE" id="PS00107">
    <property type="entry name" value="PROTEIN_KINASE_ATP"/>
    <property type="match status" value="1"/>
</dbReference>
<dbReference type="Pfam" id="PF07714">
    <property type="entry name" value="PK_Tyr_Ser-Thr"/>
    <property type="match status" value="2"/>
</dbReference>
<dbReference type="InterPro" id="IPR008271">
    <property type="entry name" value="Ser/Thr_kinase_AS"/>
</dbReference>
<evidence type="ECO:0000259" key="10">
    <source>
        <dbReference type="PROSITE" id="PS50011"/>
    </source>
</evidence>
<evidence type="ECO:0000256" key="3">
    <source>
        <dbReference type="ARBA" id="ARBA00022679"/>
    </source>
</evidence>
<dbReference type="GO" id="GO:0004674">
    <property type="term" value="F:protein serine/threonine kinase activity"/>
    <property type="evidence" value="ECO:0007669"/>
    <property type="project" value="UniProtKB-KW"/>
</dbReference>
<evidence type="ECO:0000256" key="8">
    <source>
        <dbReference type="RuleBase" id="RU000304"/>
    </source>
</evidence>
<dbReference type="GO" id="GO:0005524">
    <property type="term" value="F:ATP binding"/>
    <property type="evidence" value="ECO:0007669"/>
    <property type="project" value="UniProtKB-UniRule"/>
</dbReference>
<protein>
    <recommendedName>
        <fullName evidence="1">non-specific serine/threonine protein kinase</fullName>
        <ecNumber evidence="1">2.7.11.1</ecNumber>
    </recommendedName>
</protein>
<keyword evidence="4 7" id="KW-0547">Nucleotide-binding</keyword>
<dbReference type="Gene3D" id="3.30.200.20">
    <property type="entry name" value="Phosphorylase Kinase, domain 1"/>
    <property type="match status" value="1"/>
</dbReference>
<evidence type="ECO:0000256" key="6">
    <source>
        <dbReference type="ARBA" id="ARBA00022840"/>
    </source>
</evidence>
<feature type="region of interest" description="Disordered" evidence="9">
    <location>
        <begin position="30"/>
        <end position="52"/>
    </location>
</feature>
<dbReference type="IntAct" id="A0A1D6QGQ8">
    <property type="interactions" value="1"/>
</dbReference>
<feature type="compositionally biased region" description="Polar residues" evidence="9">
    <location>
        <begin position="40"/>
        <end position="49"/>
    </location>
</feature>
<dbReference type="EMBL" id="CM000780">
    <property type="protein sequence ID" value="AQK57086.1"/>
    <property type="molecule type" value="Genomic_DNA"/>
</dbReference>
<dbReference type="AlphaFoldDB" id="A0A1D6QGQ8"/>
<keyword evidence="3" id="KW-0808">Transferase</keyword>
<dbReference type="InterPro" id="IPR050823">
    <property type="entry name" value="Plant_Ser_Thr_Prot_Kinase"/>
</dbReference>
<evidence type="ECO:0000313" key="11">
    <source>
        <dbReference type="EMBL" id="AQK57086.1"/>
    </source>
</evidence>
<evidence type="ECO:0000256" key="7">
    <source>
        <dbReference type="PROSITE-ProRule" id="PRU10141"/>
    </source>
</evidence>
<evidence type="ECO:0000256" key="9">
    <source>
        <dbReference type="SAM" id="MobiDB-lite"/>
    </source>
</evidence>
<dbReference type="InterPro" id="IPR011009">
    <property type="entry name" value="Kinase-like_dom_sf"/>
</dbReference>
<evidence type="ECO:0000256" key="4">
    <source>
        <dbReference type="ARBA" id="ARBA00022741"/>
    </source>
</evidence>
<gene>
    <name evidence="11" type="ORF">ZEAMMB73_Zm00001d052376</name>
</gene>
<dbReference type="Gene3D" id="1.10.510.10">
    <property type="entry name" value="Transferase(Phosphotransferase) domain 1"/>
    <property type="match status" value="1"/>
</dbReference>
<name>A0A1D6QGQ8_MAIZE</name>
<accession>A0A1D6QGQ8</accession>